<comment type="caution">
    <text evidence="2">The sequence shown here is derived from an EMBL/GenBank/DDBJ whole genome shotgun (WGS) entry which is preliminary data.</text>
</comment>
<evidence type="ECO:0000313" key="3">
    <source>
        <dbReference type="Proteomes" id="UP000070133"/>
    </source>
</evidence>
<feature type="region of interest" description="Disordered" evidence="1">
    <location>
        <begin position="84"/>
        <end position="105"/>
    </location>
</feature>
<name>A0A139GYK8_9PEZI</name>
<protein>
    <submittedName>
        <fullName evidence="2">Uncharacterized protein</fullName>
    </submittedName>
</protein>
<feature type="region of interest" description="Disordered" evidence="1">
    <location>
        <begin position="1"/>
        <end position="26"/>
    </location>
</feature>
<accession>A0A139GYK8</accession>
<dbReference type="OrthoDB" id="428854at2759"/>
<sequence length="336" mass="37511">MDRNTKPKARLPLEEKQPITTTKPDSRIPILKSATHSRPRYCPIQKRNTRRWGVAMLSEENMKILSTTTARLSYDLNTLAALEGHTSPRSSSAPSEHSNSSSGSIPIMLNLHHMLDTAIAETTSGASEHAKQQPGKPTRREALETIDEDTERQEQDSLHDSLLKDINDPPNPPPIPKRHPARKHAILNEDINDPPTPPPIPKRHPARKRTTLLTLKEMLATAQAHPKPKNPVSLLNAIASGHFDSDFKTIQTYIHTSARLGKTSAEVARVHMVKAEKAAGEVDVQKGFFDVSNLMWEWNLVAEGEAREELEEKKSEYGKMEEGVEVLLRVGRLGVY</sequence>
<keyword evidence="3" id="KW-1185">Reference proteome</keyword>
<organism evidence="2 3">
    <name type="scientific">Pseudocercospora eumusae</name>
    <dbReference type="NCBI Taxonomy" id="321146"/>
    <lineage>
        <taxon>Eukaryota</taxon>
        <taxon>Fungi</taxon>
        <taxon>Dikarya</taxon>
        <taxon>Ascomycota</taxon>
        <taxon>Pezizomycotina</taxon>
        <taxon>Dothideomycetes</taxon>
        <taxon>Dothideomycetidae</taxon>
        <taxon>Mycosphaerellales</taxon>
        <taxon>Mycosphaerellaceae</taxon>
        <taxon>Pseudocercospora</taxon>
    </lineage>
</organism>
<evidence type="ECO:0000313" key="2">
    <source>
        <dbReference type="EMBL" id="KXS95228.1"/>
    </source>
</evidence>
<reference evidence="2 3" key="1">
    <citation type="submission" date="2015-07" db="EMBL/GenBank/DDBJ databases">
        <title>Comparative genomics of the Sigatoka disease complex on banana suggests a link between parallel evolutionary changes in Pseudocercospora fijiensis and Pseudocercospora eumusae and increased virulence on the banana host.</title>
        <authorList>
            <person name="Chang T.-C."/>
            <person name="Salvucci A."/>
            <person name="Crous P.W."/>
            <person name="Stergiopoulos I."/>
        </authorList>
    </citation>
    <scope>NUCLEOTIDE SEQUENCE [LARGE SCALE GENOMIC DNA]</scope>
    <source>
        <strain evidence="2 3">CBS 114824</strain>
    </source>
</reference>
<feature type="compositionally biased region" description="Basic and acidic residues" evidence="1">
    <location>
        <begin position="152"/>
        <end position="167"/>
    </location>
</feature>
<feature type="region of interest" description="Disordered" evidence="1">
    <location>
        <begin position="146"/>
        <end position="180"/>
    </location>
</feature>
<feature type="compositionally biased region" description="Basic and acidic residues" evidence="1">
    <location>
        <begin position="1"/>
        <end position="17"/>
    </location>
</feature>
<feature type="compositionally biased region" description="Low complexity" evidence="1">
    <location>
        <begin position="87"/>
        <end position="105"/>
    </location>
</feature>
<dbReference type="AlphaFoldDB" id="A0A139GYK8"/>
<dbReference type="Proteomes" id="UP000070133">
    <property type="component" value="Unassembled WGS sequence"/>
</dbReference>
<proteinExistence type="predicted"/>
<evidence type="ECO:0000256" key="1">
    <source>
        <dbReference type="SAM" id="MobiDB-lite"/>
    </source>
</evidence>
<gene>
    <name evidence="2" type="ORF">AC578_1862</name>
</gene>
<dbReference type="EMBL" id="LFZN01000227">
    <property type="protein sequence ID" value="KXS95228.1"/>
    <property type="molecule type" value="Genomic_DNA"/>
</dbReference>